<sequence length="266" mass="27999">MHGRAATQVAVAGSAALVGIPKGTIMNIIERTFSVVSPADETVPGVVWSPAENPVGALILAGHPAGFDKSFPPHVARAHALVRQGFHVATIDAPGQGERPRTPEDAARVAAFQEARGVGDQPLFNQLLGEYTTSVVERAVPEWQATLDALLALLELEDDAPVGYLGITMACAIGIGLIAAEPRITAAVLGTVSAHDGLLTAASKADIPVEFLLPLDDQDLPREVGFAVFDAFASTEKVLLGFPGHHRQIPADGRLETGFFARQLKR</sequence>
<dbReference type="InterPro" id="IPR029058">
    <property type="entry name" value="AB_hydrolase_fold"/>
</dbReference>
<dbReference type="AlphaFoldDB" id="A0A917Q8W8"/>
<proteinExistence type="predicted"/>
<evidence type="ECO:0000313" key="1">
    <source>
        <dbReference type="EMBL" id="GGK35960.1"/>
    </source>
</evidence>
<comment type="caution">
    <text evidence="1">The sequence shown here is derived from an EMBL/GenBank/DDBJ whole genome shotgun (WGS) entry which is preliminary data.</text>
</comment>
<reference evidence="1" key="1">
    <citation type="journal article" date="2014" name="Int. J. Syst. Evol. Microbiol.">
        <title>Complete genome sequence of Corynebacterium casei LMG S-19264T (=DSM 44701T), isolated from a smear-ripened cheese.</title>
        <authorList>
            <consortium name="US DOE Joint Genome Institute (JGI-PGF)"/>
            <person name="Walter F."/>
            <person name="Albersmeier A."/>
            <person name="Kalinowski J."/>
            <person name="Ruckert C."/>
        </authorList>
    </citation>
    <scope>NUCLEOTIDE SEQUENCE</scope>
    <source>
        <strain evidence="1">CGMCC 4.7278</strain>
    </source>
</reference>
<reference evidence="1" key="2">
    <citation type="submission" date="2020-09" db="EMBL/GenBank/DDBJ databases">
        <authorList>
            <person name="Sun Q."/>
            <person name="Zhou Y."/>
        </authorList>
    </citation>
    <scope>NUCLEOTIDE SEQUENCE</scope>
    <source>
        <strain evidence="1">CGMCC 4.7278</strain>
    </source>
</reference>
<gene>
    <name evidence="1" type="ORF">GCM10011591_04480</name>
</gene>
<organism evidence="1 2">
    <name type="scientific">Nocardia camponoti</name>
    <dbReference type="NCBI Taxonomy" id="1616106"/>
    <lineage>
        <taxon>Bacteria</taxon>
        <taxon>Bacillati</taxon>
        <taxon>Actinomycetota</taxon>
        <taxon>Actinomycetes</taxon>
        <taxon>Mycobacteriales</taxon>
        <taxon>Nocardiaceae</taxon>
        <taxon>Nocardia</taxon>
    </lineage>
</organism>
<dbReference type="EMBL" id="BMMW01000001">
    <property type="protein sequence ID" value="GGK35960.1"/>
    <property type="molecule type" value="Genomic_DNA"/>
</dbReference>
<evidence type="ECO:0008006" key="3">
    <source>
        <dbReference type="Google" id="ProtNLM"/>
    </source>
</evidence>
<evidence type="ECO:0000313" key="2">
    <source>
        <dbReference type="Proteomes" id="UP000612956"/>
    </source>
</evidence>
<name>A0A917Q8W8_9NOCA</name>
<accession>A0A917Q8W8</accession>
<keyword evidence="2" id="KW-1185">Reference proteome</keyword>
<protein>
    <recommendedName>
        <fullName evidence="3">Alpha/beta hydrolase</fullName>
    </recommendedName>
</protein>
<dbReference type="Gene3D" id="3.40.50.1820">
    <property type="entry name" value="alpha/beta hydrolase"/>
    <property type="match status" value="1"/>
</dbReference>
<dbReference type="SUPFAM" id="SSF53474">
    <property type="entry name" value="alpha/beta-Hydrolases"/>
    <property type="match status" value="1"/>
</dbReference>
<dbReference type="Proteomes" id="UP000612956">
    <property type="component" value="Unassembled WGS sequence"/>
</dbReference>